<evidence type="ECO:0000256" key="6">
    <source>
        <dbReference type="ARBA" id="ARBA00023065"/>
    </source>
</evidence>
<feature type="transmembrane region" description="Helical" evidence="10">
    <location>
        <begin position="208"/>
        <end position="232"/>
    </location>
</feature>
<dbReference type="InterPro" id="IPR020966">
    <property type="entry name" value="ALMT"/>
</dbReference>
<feature type="compositionally biased region" description="Basic and acidic residues" evidence="9">
    <location>
        <begin position="763"/>
        <end position="789"/>
    </location>
</feature>
<dbReference type="GO" id="GO:0034220">
    <property type="term" value="P:monoatomic ion transmembrane transport"/>
    <property type="evidence" value="ECO:0007669"/>
    <property type="project" value="UniProtKB-KW"/>
</dbReference>
<keyword evidence="5 10" id="KW-1133">Transmembrane helix</keyword>
<feature type="transmembrane region" description="Helical" evidence="10">
    <location>
        <begin position="150"/>
        <end position="169"/>
    </location>
</feature>
<evidence type="ECO:0000256" key="7">
    <source>
        <dbReference type="ARBA" id="ARBA00023136"/>
    </source>
</evidence>
<evidence type="ECO:0000256" key="2">
    <source>
        <dbReference type="ARBA" id="ARBA00007079"/>
    </source>
</evidence>
<evidence type="ECO:0000256" key="3">
    <source>
        <dbReference type="ARBA" id="ARBA00022448"/>
    </source>
</evidence>
<proteinExistence type="inferred from homology"/>
<dbReference type="InterPro" id="IPR036249">
    <property type="entry name" value="Thioredoxin-like_sf"/>
</dbReference>
<dbReference type="InterPro" id="IPR049483">
    <property type="entry name" value="FAF1_2-like_UAS"/>
</dbReference>
<organism evidence="12 13">
    <name type="scientific">Ambrosia artemisiifolia</name>
    <name type="common">Common ragweed</name>
    <dbReference type="NCBI Taxonomy" id="4212"/>
    <lineage>
        <taxon>Eukaryota</taxon>
        <taxon>Viridiplantae</taxon>
        <taxon>Streptophyta</taxon>
        <taxon>Embryophyta</taxon>
        <taxon>Tracheophyta</taxon>
        <taxon>Spermatophyta</taxon>
        <taxon>Magnoliopsida</taxon>
        <taxon>eudicotyledons</taxon>
        <taxon>Gunneridae</taxon>
        <taxon>Pentapetalae</taxon>
        <taxon>asterids</taxon>
        <taxon>campanulids</taxon>
        <taxon>Asterales</taxon>
        <taxon>Asteraceae</taxon>
        <taxon>Asteroideae</taxon>
        <taxon>Heliantheae alliance</taxon>
        <taxon>Heliantheae</taxon>
        <taxon>Ambrosia</taxon>
    </lineage>
</organism>
<dbReference type="Pfam" id="PF11744">
    <property type="entry name" value="ALMT"/>
    <property type="match status" value="1"/>
</dbReference>
<feature type="region of interest" description="Disordered" evidence="9">
    <location>
        <begin position="749"/>
        <end position="816"/>
    </location>
</feature>
<dbReference type="SUPFAM" id="SSF52833">
    <property type="entry name" value="Thioredoxin-like"/>
    <property type="match status" value="1"/>
</dbReference>
<comment type="similarity">
    <text evidence="2">Belongs to the aromatic acid exporter (TC 2.A.85) family.</text>
</comment>
<evidence type="ECO:0000313" key="12">
    <source>
        <dbReference type="EMBL" id="KAI7741129.1"/>
    </source>
</evidence>
<sequence>MANKNGVEWSIRLGDGSSMVLEPESKPKYGVMRLWDCLKGLVVRFVMRVWMFLKKAWDLGVDDPRKFFHSLKVGIALMAVSLFYYMRPLYDGVGSSAIWAVMTVVVVFEYTVGGTLYKCLNRICATFLAGFLALGIHWIASHLGHQFEPYIMGISLFLLAAAATFSRFIPVVKARFDYGCMIFILTYSLVSVSGYRVDDLLRVAHERLSTIIIGTCLCIITSMLVFPVWAGLELHLLIPRNMDKIAKSLDCCVADYFGHGDEESKKNLQGSEESMANFARWEPAHGRFNFRHPWKNYLKIGMSSRSCAYCIETLTSCLASKNQVPESIKKHLESACMNLSTSSSNVIKELAQVVSTMTRSAKINMEVEDMKNAVLLLKNDLKSLPDLLIQPHDVMEKNVEASSEVTIMPLIEVMPLVSFASLLIEMASRIEEDMVKTVEELAKSAKFKQPEDEVKPKHNQTSNKINVSDDENMTVLQRYKRNMSDVVTGKAQRSGLIARGGSALLRLAWKLFMLPLSITGGILRLVTGSIRLFFWVAAGLLSYSLTMIGLTRHQESPSSFPDTISVSAASEVIDSSSEIENLCTTESTTPCSTGSITESTMGSEAIDFLSEFEMQYGKMHVNFVPESFMDAVKRSRREFKLMFVYLHAPDHPDTLSFCKETLCSETLSAFVNENFVAWGYSVAANGGLKMSKKLKKFTCRFPFCAVIMAMTVQSIFLVQQFEGIVSPEEMLAELQTVVNESTAALVATRLDPDEQDATYRSAPEADKAKEDQNQLEKEGESANRFEEKVLSIGPEPEKGPGVTQVLVRLPNGERKG</sequence>
<accession>A0AAD5GH59</accession>
<dbReference type="GO" id="GO:0015743">
    <property type="term" value="P:malate transport"/>
    <property type="evidence" value="ECO:0007669"/>
    <property type="project" value="InterPro"/>
</dbReference>
<dbReference type="Pfam" id="PF21021">
    <property type="entry name" value="FAF1"/>
    <property type="match status" value="1"/>
</dbReference>
<comment type="caution">
    <text evidence="12">The sequence shown here is derived from an EMBL/GenBank/DDBJ whole genome shotgun (WGS) entry which is preliminary data.</text>
</comment>
<comment type="subcellular location">
    <subcellularLocation>
        <location evidence="1">Membrane</location>
        <topology evidence="1">Multi-pass membrane protein</topology>
    </subcellularLocation>
</comment>
<protein>
    <recommendedName>
        <fullName evidence="11">UAS domain-containing protein</fullName>
    </recommendedName>
</protein>
<dbReference type="AlphaFoldDB" id="A0AAD5GH59"/>
<evidence type="ECO:0000256" key="4">
    <source>
        <dbReference type="ARBA" id="ARBA00022692"/>
    </source>
</evidence>
<keyword evidence="4 10" id="KW-0812">Transmembrane</keyword>
<keyword evidence="7 10" id="KW-0472">Membrane</keyword>
<feature type="transmembrane region" description="Helical" evidence="10">
    <location>
        <begin position="97"/>
        <end position="117"/>
    </location>
</feature>
<keyword evidence="13" id="KW-1185">Reference proteome</keyword>
<dbReference type="PANTHER" id="PTHR31086">
    <property type="entry name" value="ALUMINUM-ACTIVATED MALATE TRANSPORTER 10"/>
    <property type="match status" value="1"/>
</dbReference>
<dbReference type="GO" id="GO:0016020">
    <property type="term" value="C:membrane"/>
    <property type="evidence" value="ECO:0007669"/>
    <property type="project" value="UniProtKB-SubCell"/>
</dbReference>
<gene>
    <name evidence="12" type="ORF">M8C21_000649</name>
</gene>
<evidence type="ECO:0000259" key="11">
    <source>
        <dbReference type="SMART" id="SM00594"/>
    </source>
</evidence>
<dbReference type="SMART" id="SM00594">
    <property type="entry name" value="UAS"/>
    <property type="match status" value="1"/>
</dbReference>
<evidence type="ECO:0000256" key="1">
    <source>
        <dbReference type="ARBA" id="ARBA00004141"/>
    </source>
</evidence>
<dbReference type="InterPro" id="IPR006577">
    <property type="entry name" value="UAS"/>
</dbReference>
<feature type="transmembrane region" description="Helical" evidence="10">
    <location>
        <begin position="532"/>
        <end position="550"/>
    </location>
</feature>
<name>A0AAD5GH59_AMBAR</name>
<feature type="transmembrane region" description="Helical" evidence="10">
    <location>
        <begin position="67"/>
        <end position="85"/>
    </location>
</feature>
<evidence type="ECO:0000256" key="8">
    <source>
        <dbReference type="ARBA" id="ARBA00023303"/>
    </source>
</evidence>
<feature type="transmembrane region" description="Helical" evidence="10">
    <location>
        <begin position="124"/>
        <end position="144"/>
    </location>
</feature>
<evidence type="ECO:0000256" key="5">
    <source>
        <dbReference type="ARBA" id="ARBA00022989"/>
    </source>
</evidence>
<keyword evidence="3" id="KW-0813">Transport</keyword>
<dbReference type="Proteomes" id="UP001206925">
    <property type="component" value="Unassembled WGS sequence"/>
</dbReference>
<evidence type="ECO:0000313" key="13">
    <source>
        <dbReference type="Proteomes" id="UP001206925"/>
    </source>
</evidence>
<dbReference type="Gene3D" id="3.40.30.10">
    <property type="entry name" value="Glutaredoxin"/>
    <property type="match status" value="1"/>
</dbReference>
<feature type="domain" description="UAS" evidence="11">
    <location>
        <begin position="607"/>
        <end position="735"/>
    </location>
</feature>
<reference evidence="12" key="1">
    <citation type="submission" date="2022-06" db="EMBL/GenBank/DDBJ databases">
        <title>Uncovering the hologenomic basis of an extraordinary plant invasion.</title>
        <authorList>
            <person name="Bieker V.C."/>
            <person name="Martin M.D."/>
            <person name="Gilbert T."/>
            <person name="Hodgins K."/>
            <person name="Battlay P."/>
            <person name="Petersen B."/>
            <person name="Wilson J."/>
        </authorList>
    </citation>
    <scope>NUCLEOTIDE SEQUENCE</scope>
    <source>
        <strain evidence="12">AA19_3_7</strain>
        <tissue evidence="12">Leaf</tissue>
    </source>
</reference>
<keyword evidence="6" id="KW-0406">Ion transport</keyword>
<feature type="transmembrane region" description="Helical" evidence="10">
    <location>
        <begin position="176"/>
        <end position="196"/>
    </location>
</feature>
<dbReference type="EMBL" id="JAMZMK010008266">
    <property type="protein sequence ID" value="KAI7741129.1"/>
    <property type="molecule type" value="Genomic_DNA"/>
</dbReference>
<dbReference type="CDD" id="cd02958">
    <property type="entry name" value="UAS"/>
    <property type="match status" value="1"/>
</dbReference>
<evidence type="ECO:0000256" key="10">
    <source>
        <dbReference type="SAM" id="Phobius"/>
    </source>
</evidence>
<evidence type="ECO:0000256" key="9">
    <source>
        <dbReference type="SAM" id="MobiDB-lite"/>
    </source>
</evidence>
<keyword evidence="8" id="KW-0407">Ion channel</keyword>